<sequence length="45" mass="4639">MLHYSEKFSMNRAKSNSVAAIIAMGAVHGDPGSLRGASGGTPNCF</sequence>
<name>A3NZX2_BURP0</name>
<dbReference type="KEGG" id="bpl:BURPS1106A_3662"/>
<gene>
    <name evidence="1" type="ordered locus">BURPS1106A_3662</name>
</gene>
<dbReference type="AlphaFoldDB" id="A3NZX2"/>
<reference evidence="1 2" key="1">
    <citation type="submission" date="2007-02" db="EMBL/GenBank/DDBJ databases">
        <authorList>
            <person name="DeShazer D."/>
            <person name="Woods D.E."/>
            <person name="Nierman W.C."/>
        </authorList>
    </citation>
    <scope>NUCLEOTIDE SEQUENCE [LARGE SCALE GENOMIC DNA]</scope>
    <source>
        <strain evidence="1 2">1106a</strain>
    </source>
</reference>
<accession>A3NZX2</accession>
<proteinExistence type="predicted"/>
<dbReference type="Proteomes" id="UP000006738">
    <property type="component" value="Chromosome I"/>
</dbReference>
<organism evidence="1 2">
    <name type="scientific">Burkholderia pseudomallei (strain 1106a)</name>
    <dbReference type="NCBI Taxonomy" id="357348"/>
    <lineage>
        <taxon>Bacteria</taxon>
        <taxon>Pseudomonadati</taxon>
        <taxon>Pseudomonadota</taxon>
        <taxon>Betaproteobacteria</taxon>
        <taxon>Burkholderiales</taxon>
        <taxon>Burkholderiaceae</taxon>
        <taxon>Burkholderia</taxon>
        <taxon>pseudomallei group</taxon>
    </lineage>
</organism>
<protein>
    <submittedName>
        <fullName evidence="1">Uncharacterized protein</fullName>
    </submittedName>
</protein>
<evidence type="ECO:0000313" key="1">
    <source>
        <dbReference type="EMBL" id="ABN89559.1"/>
    </source>
</evidence>
<evidence type="ECO:0000313" key="2">
    <source>
        <dbReference type="Proteomes" id="UP000006738"/>
    </source>
</evidence>
<dbReference type="EMBL" id="CP000572">
    <property type="protein sequence ID" value="ABN89559.1"/>
    <property type="molecule type" value="Genomic_DNA"/>
</dbReference>
<dbReference type="HOGENOM" id="CLU_3197106_0_0_4"/>